<dbReference type="GO" id="GO:0016757">
    <property type="term" value="F:glycosyltransferase activity"/>
    <property type="evidence" value="ECO:0007669"/>
    <property type="project" value="UniProtKB-ARBA"/>
</dbReference>
<dbReference type="AlphaFoldDB" id="A0A4Y7R7Q2"/>
<dbReference type="GO" id="GO:0030246">
    <property type="term" value="F:carbohydrate binding"/>
    <property type="evidence" value="ECO:0007669"/>
    <property type="project" value="InterPro"/>
</dbReference>
<keyword evidence="3" id="KW-0326">Glycosidase</keyword>
<dbReference type="InterPro" id="IPR008928">
    <property type="entry name" value="6-hairpin_glycosidase_sf"/>
</dbReference>
<dbReference type="InterPro" id="IPR015220">
    <property type="entry name" value="Glucodextranase_N"/>
</dbReference>
<protein>
    <submittedName>
        <fullName evidence="3">Glucoamylase</fullName>
        <ecNumber evidence="3">3.2.1.3</ecNumber>
    </submittedName>
</protein>
<dbReference type="GO" id="GO:0005975">
    <property type="term" value="P:carbohydrate metabolic process"/>
    <property type="evidence" value="ECO:0007669"/>
    <property type="project" value="InterPro"/>
</dbReference>
<gene>
    <name evidence="3" type="primary">cga</name>
    <name evidence="3" type="ORF">Psch_03761</name>
</gene>
<dbReference type="Pfam" id="PF09137">
    <property type="entry name" value="Glucodextran_N"/>
    <property type="match status" value="1"/>
</dbReference>
<keyword evidence="3" id="KW-0378">Hydrolase</keyword>
<dbReference type="PANTHER" id="PTHR31616">
    <property type="entry name" value="TREHALASE"/>
    <property type="match status" value="1"/>
</dbReference>
<dbReference type="EC" id="3.2.1.3" evidence="3"/>
<dbReference type="EMBL" id="QFGA01000003">
    <property type="protein sequence ID" value="TEB04998.1"/>
    <property type="molecule type" value="Genomic_DNA"/>
</dbReference>
<sequence>MVVENISTRFQPEMPEAIIGNSSMLASVRKNGEIFKLFWPHIEYAQHLGRFWPGLRMAATEGESFTRWFHLNVWDTTQRYLENTNVLETTLSSVSHYIKVIQRDFVLPDRDILVRFYEIRNDGEKSEKVSFLLYCNFEIEESPLYDSAYFEPSNNSLIFYRRNIYMALAGSGYPLAGYHLGRRGTGSDPYQDASRGLLWGNSDNIRESSGSLAWDLGDLQQGQSKTFSLYLAAGHGKDSVMEHLAMATAKPGNEWLDNTVSYWQGWLGPRMQPCGIYAGYPTYKRSLLAIKLLTSKETGASIAAPEFDPYYLASGGYGYCWPRDSVYIAAAMDEAGYHDLAGQFYHFASSVQEKDGSWQQRYFTDGSAAPTWGKQIDQVGSVLWGYRHHYGLTRDGCFLEEVWPSLTAGAAYLSGNLEENGLPAPSYDLWEDLHAQATYSAASVYAGLRAASELAGIKNQLVEMERWGQAAAKVKEGILKRLWSPHYNRFIRGINRRTDRGSFEDARRKGGRAFSGKDSTGLYETFWVGEDGRADAALLGLAFPFAVLDPLDERMQATARSLEELLWNHHVGGLHRYEWDGYRDSNPWLLTTLWLAIYHCMTGNIKHAGALYEWAYKHANQHQLLPEQVDKNQGGPAWVMPLSWSHAMFILAHLALQGKLSITKKGMYRLEQHEEPSAGSAGES</sequence>
<dbReference type="RefSeq" id="WP_190259273.1">
    <property type="nucleotide sequence ID" value="NZ_QFGA01000003.1"/>
</dbReference>
<evidence type="ECO:0000259" key="1">
    <source>
        <dbReference type="Pfam" id="PF00723"/>
    </source>
</evidence>
<accession>A0A4Y7R7Q2</accession>
<dbReference type="Proteomes" id="UP000298324">
    <property type="component" value="Unassembled WGS sequence"/>
</dbReference>
<dbReference type="Gene3D" id="2.70.98.10">
    <property type="match status" value="1"/>
</dbReference>
<proteinExistence type="predicted"/>
<evidence type="ECO:0000259" key="2">
    <source>
        <dbReference type="Pfam" id="PF09137"/>
    </source>
</evidence>
<feature type="domain" description="GH15-like" evidence="1">
    <location>
        <begin position="283"/>
        <end position="596"/>
    </location>
</feature>
<dbReference type="SUPFAM" id="SSF74650">
    <property type="entry name" value="Galactose mutarotase-like"/>
    <property type="match status" value="1"/>
</dbReference>
<dbReference type="PANTHER" id="PTHR31616:SF0">
    <property type="entry name" value="GLUCAN 1,4-ALPHA-GLUCOSIDASE"/>
    <property type="match status" value="1"/>
</dbReference>
<dbReference type="InterPro" id="IPR014718">
    <property type="entry name" value="GH-type_carb-bd"/>
</dbReference>
<dbReference type="GO" id="GO:0004339">
    <property type="term" value="F:glucan 1,4-alpha-glucosidase activity"/>
    <property type="evidence" value="ECO:0007669"/>
    <property type="project" value="UniProtKB-EC"/>
</dbReference>
<name>A0A4Y7R7Q2_9FIRM</name>
<feature type="domain" description="Glucodextranase N-terminal" evidence="2">
    <location>
        <begin position="55"/>
        <end position="267"/>
    </location>
</feature>
<dbReference type="InterPro" id="IPR011013">
    <property type="entry name" value="Gal_mutarotase_sf_dom"/>
</dbReference>
<dbReference type="InterPro" id="IPR011613">
    <property type="entry name" value="GH15-like"/>
</dbReference>
<dbReference type="Gene3D" id="1.50.10.10">
    <property type="match status" value="1"/>
</dbReference>
<evidence type="ECO:0000313" key="3">
    <source>
        <dbReference type="EMBL" id="TEB04998.1"/>
    </source>
</evidence>
<keyword evidence="4" id="KW-1185">Reference proteome</keyword>
<dbReference type="SUPFAM" id="SSF48208">
    <property type="entry name" value="Six-hairpin glycosidases"/>
    <property type="match status" value="1"/>
</dbReference>
<organism evidence="3 4">
    <name type="scientific">Pelotomaculum schinkii</name>
    <dbReference type="NCBI Taxonomy" id="78350"/>
    <lineage>
        <taxon>Bacteria</taxon>
        <taxon>Bacillati</taxon>
        <taxon>Bacillota</taxon>
        <taxon>Clostridia</taxon>
        <taxon>Eubacteriales</taxon>
        <taxon>Desulfotomaculaceae</taxon>
        <taxon>Pelotomaculum</taxon>
    </lineage>
</organism>
<dbReference type="Pfam" id="PF00723">
    <property type="entry name" value="Glyco_hydro_15"/>
    <property type="match status" value="1"/>
</dbReference>
<dbReference type="InterPro" id="IPR012341">
    <property type="entry name" value="6hp_glycosidase-like_sf"/>
</dbReference>
<reference evidence="3 4" key="1">
    <citation type="journal article" date="2018" name="Environ. Microbiol.">
        <title>Novel energy conservation strategies and behaviour of Pelotomaculum schinkii driving syntrophic propionate catabolism.</title>
        <authorList>
            <person name="Hidalgo-Ahumada C.A.P."/>
            <person name="Nobu M.K."/>
            <person name="Narihiro T."/>
            <person name="Tamaki H."/>
            <person name="Liu W.T."/>
            <person name="Kamagata Y."/>
            <person name="Stams A.J.M."/>
            <person name="Imachi H."/>
            <person name="Sousa D.Z."/>
        </authorList>
    </citation>
    <scope>NUCLEOTIDE SEQUENCE [LARGE SCALE GENOMIC DNA]</scope>
    <source>
        <strain evidence="3 4">HH</strain>
    </source>
</reference>
<evidence type="ECO:0000313" key="4">
    <source>
        <dbReference type="Proteomes" id="UP000298324"/>
    </source>
</evidence>
<comment type="caution">
    <text evidence="3">The sequence shown here is derived from an EMBL/GenBank/DDBJ whole genome shotgun (WGS) entry which is preliminary data.</text>
</comment>